<dbReference type="CDD" id="cd03424">
    <property type="entry name" value="NUDIX_ADPRase_Nudt5_UGPPase_Nudt14"/>
    <property type="match status" value="1"/>
</dbReference>
<dbReference type="RefSeq" id="WP_005006578.1">
    <property type="nucleotide sequence ID" value="NZ_HG422173.1"/>
</dbReference>
<dbReference type="PRINTS" id="PR00502">
    <property type="entry name" value="NUDIXFAMILY"/>
</dbReference>
<evidence type="ECO:0000256" key="6">
    <source>
        <dbReference type="ARBA" id="ARBA00032162"/>
    </source>
</evidence>
<evidence type="ECO:0000256" key="1">
    <source>
        <dbReference type="ARBA" id="ARBA00000847"/>
    </source>
</evidence>
<dbReference type="GO" id="GO:0019693">
    <property type="term" value="P:ribose phosphate metabolic process"/>
    <property type="evidence" value="ECO:0007669"/>
    <property type="project" value="TreeGrafter"/>
</dbReference>
<keyword evidence="10" id="KW-1185">Reference proteome</keyword>
<dbReference type="SUPFAM" id="SSF55811">
    <property type="entry name" value="Nudix"/>
    <property type="match status" value="1"/>
</dbReference>
<evidence type="ECO:0000256" key="3">
    <source>
        <dbReference type="ARBA" id="ARBA00007275"/>
    </source>
</evidence>
<comment type="caution">
    <text evidence="9">The sequence shown here is derived from an EMBL/GenBank/DDBJ whole genome shotgun (WGS) entry which is preliminary data.</text>
</comment>
<sequence length="198" mass="22134">MKSTGTDSPPYKLKKRKLVAENTRFNIYFDHVTSEEDVDVPDYLVVSPKRFVADGFSGVAILPVVEGKIALLKIYRHAIKNWSWEIPRGFIEPGEDLVESVARELFEETGLRCAHENIQPLGSLHPDAGTLSARIQLFAGTECAVEQAYRANEIGHSGMELFDKDAIQAQIHGNEIQDPSTLVAIFRFLHLDDPAKTE</sequence>
<dbReference type="InterPro" id="IPR015797">
    <property type="entry name" value="NUDIX_hydrolase-like_dom_sf"/>
</dbReference>
<evidence type="ECO:0000313" key="9">
    <source>
        <dbReference type="EMBL" id="CCQ89791.1"/>
    </source>
</evidence>
<comment type="similarity">
    <text evidence="3">Belongs to the Nudix hydrolase family. NudK subfamily.</text>
</comment>
<dbReference type="InterPro" id="IPR000086">
    <property type="entry name" value="NUDIX_hydrolase_dom"/>
</dbReference>
<dbReference type="InParanoid" id="M1Z9F3"/>
<dbReference type="PANTHER" id="PTHR11839">
    <property type="entry name" value="UDP/ADP-SUGAR PYROPHOSPHATASE"/>
    <property type="match status" value="1"/>
</dbReference>
<feature type="domain" description="Nudix hydrolase" evidence="8">
    <location>
        <begin position="54"/>
        <end position="184"/>
    </location>
</feature>
<keyword evidence="5 9" id="KW-0378">Hydrolase</keyword>
<dbReference type="AlphaFoldDB" id="M1Z9F3"/>
<gene>
    <name evidence="9" type="ORF">NITGR_170048</name>
</gene>
<evidence type="ECO:0000259" key="8">
    <source>
        <dbReference type="PROSITE" id="PS51462"/>
    </source>
</evidence>
<organism evidence="9 10">
    <name type="scientific">Nitrospina gracilis (strain 3/211)</name>
    <dbReference type="NCBI Taxonomy" id="1266370"/>
    <lineage>
        <taxon>Bacteria</taxon>
        <taxon>Pseudomonadati</taxon>
        <taxon>Nitrospinota/Tectimicrobiota group</taxon>
        <taxon>Nitrospinota</taxon>
        <taxon>Nitrospinia</taxon>
        <taxon>Nitrospinales</taxon>
        <taxon>Nitrospinaceae</taxon>
        <taxon>Nitrospina</taxon>
    </lineage>
</organism>
<name>M1Z9F3_NITG3</name>
<dbReference type="GO" id="GO:0016787">
    <property type="term" value="F:hydrolase activity"/>
    <property type="evidence" value="ECO:0007669"/>
    <property type="project" value="UniProtKB-KW"/>
</dbReference>
<dbReference type="EMBL" id="CAQJ01000019">
    <property type="protein sequence ID" value="CCQ89791.1"/>
    <property type="molecule type" value="Genomic_DNA"/>
</dbReference>
<dbReference type="Pfam" id="PF00293">
    <property type="entry name" value="NUDIX"/>
    <property type="match status" value="1"/>
</dbReference>
<dbReference type="STRING" id="1266370.NITGR_170048"/>
<comment type="catalytic activity">
    <reaction evidence="1">
        <text>GDP-alpha-D-mannose + H2O = alpha-D-mannose 1-phosphate + GMP + 2 H(+)</text>
        <dbReference type="Rhea" id="RHEA:27978"/>
        <dbReference type="ChEBI" id="CHEBI:15377"/>
        <dbReference type="ChEBI" id="CHEBI:15378"/>
        <dbReference type="ChEBI" id="CHEBI:57527"/>
        <dbReference type="ChEBI" id="CHEBI:58115"/>
        <dbReference type="ChEBI" id="CHEBI:58409"/>
    </reaction>
</comment>
<dbReference type="Gene3D" id="3.90.79.10">
    <property type="entry name" value="Nucleoside Triphosphate Pyrophosphohydrolase"/>
    <property type="match status" value="1"/>
</dbReference>
<dbReference type="GO" id="GO:0006753">
    <property type="term" value="P:nucleoside phosphate metabolic process"/>
    <property type="evidence" value="ECO:0007669"/>
    <property type="project" value="TreeGrafter"/>
</dbReference>
<evidence type="ECO:0000256" key="7">
    <source>
        <dbReference type="ARBA" id="ARBA00032272"/>
    </source>
</evidence>
<evidence type="ECO:0000256" key="5">
    <source>
        <dbReference type="ARBA" id="ARBA00022801"/>
    </source>
</evidence>
<comment type="cofactor">
    <cofactor evidence="2">
        <name>Mg(2+)</name>
        <dbReference type="ChEBI" id="CHEBI:18420"/>
    </cofactor>
</comment>
<proteinExistence type="inferred from homology"/>
<reference evidence="9 10" key="1">
    <citation type="journal article" date="2013" name="Front. Microbiol.">
        <title>The genome of Nitrospina gracilis illuminates the metabolism and evolution of the major marine nitrite oxidizer.</title>
        <authorList>
            <person name="Luecker S."/>
            <person name="Nowka B."/>
            <person name="Rattei T."/>
            <person name="Spieck E."/>
            <person name="and Daims H."/>
        </authorList>
    </citation>
    <scope>NUCLEOTIDE SEQUENCE [LARGE SCALE GENOMIC DNA]</scope>
    <source>
        <strain evidence="9 10">3/211</strain>
    </source>
</reference>
<dbReference type="HOGENOM" id="CLU_062658_5_2_0"/>
<evidence type="ECO:0000313" key="10">
    <source>
        <dbReference type="Proteomes" id="UP000011704"/>
    </source>
</evidence>
<protein>
    <recommendedName>
        <fullName evidence="4">GDP-mannose pyrophosphatase</fullName>
    </recommendedName>
    <alternativeName>
        <fullName evidence="6">GDP-mannose hydrolase</fullName>
    </alternativeName>
    <alternativeName>
        <fullName evidence="7">GDPMK</fullName>
    </alternativeName>
</protein>
<dbReference type="PROSITE" id="PS51462">
    <property type="entry name" value="NUDIX"/>
    <property type="match status" value="1"/>
</dbReference>
<dbReference type="PANTHER" id="PTHR11839:SF18">
    <property type="entry name" value="NUDIX HYDROLASE DOMAIN-CONTAINING PROTEIN"/>
    <property type="match status" value="1"/>
</dbReference>
<dbReference type="InterPro" id="IPR020476">
    <property type="entry name" value="Nudix_hydrolase"/>
</dbReference>
<accession>M1Z9F3</accession>
<evidence type="ECO:0000256" key="4">
    <source>
        <dbReference type="ARBA" id="ARBA00016377"/>
    </source>
</evidence>
<dbReference type="GO" id="GO:0005829">
    <property type="term" value="C:cytosol"/>
    <property type="evidence" value="ECO:0007669"/>
    <property type="project" value="TreeGrafter"/>
</dbReference>
<dbReference type="Proteomes" id="UP000011704">
    <property type="component" value="Unassembled WGS sequence"/>
</dbReference>
<evidence type="ECO:0000256" key="2">
    <source>
        <dbReference type="ARBA" id="ARBA00001946"/>
    </source>
</evidence>